<protein>
    <submittedName>
        <fullName evidence="1">Putative SMC domain N terminal domain</fullName>
    </submittedName>
</protein>
<comment type="caution">
    <text evidence="1">The sequence shown here is derived from an EMBL/GenBank/DDBJ whole genome shotgun (WGS) entry which is preliminary data.</text>
</comment>
<organism evidence="1 2">
    <name type="scientific">Prochlorococcus marinus str. MIT 9201</name>
    <dbReference type="NCBI Taxonomy" id="93057"/>
    <lineage>
        <taxon>Bacteria</taxon>
        <taxon>Bacillati</taxon>
        <taxon>Cyanobacteriota</taxon>
        <taxon>Cyanophyceae</taxon>
        <taxon>Synechococcales</taxon>
        <taxon>Prochlorococcaceae</taxon>
        <taxon>Prochlorococcus</taxon>
    </lineage>
</organism>
<dbReference type="EMBL" id="JNAL01000005">
    <property type="protein sequence ID" value="KGF97692.1"/>
    <property type="molecule type" value="Genomic_DNA"/>
</dbReference>
<dbReference type="InterPro" id="IPR010664">
    <property type="entry name" value="LipoPS_assembly_LptC-rel"/>
</dbReference>
<dbReference type="AlphaFoldDB" id="A0A0A2A720"/>
<dbReference type="NCBIfam" id="TIGR04409">
    <property type="entry name" value="LptC_YrbK"/>
    <property type="match status" value="1"/>
</dbReference>
<dbReference type="GO" id="GO:0005886">
    <property type="term" value="C:plasma membrane"/>
    <property type="evidence" value="ECO:0007669"/>
    <property type="project" value="InterPro"/>
</dbReference>
<evidence type="ECO:0000313" key="1">
    <source>
        <dbReference type="EMBL" id="KGF97692.1"/>
    </source>
</evidence>
<dbReference type="InterPro" id="IPR026265">
    <property type="entry name" value="LptC"/>
</dbReference>
<dbReference type="OrthoDB" id="539333at2"/>
<gene>
    <name evidence="1" type="ORF">EU95_0159</name>
</gene>
<reference evidence="2" key="1">
    <citation type="journal article" date="2014" name="Sci. Data">
        <title>Genomes of diverse isolates of the marine cyanobacterium Prochlorococcus.</title>
        <authorList>
            <person name="Biller S."/>
            <person name="Berube P."/>
            <person name="Thompson J."/>
            <person name="Kelly L."/>
            <person name="Roggensack S."/>
            <person name="Awad L."/>
            <person name="Roache-Johnson K."/>
            <person name="Ding H."/>
            <person name="Giovannoni S.J."/>
            <person name="Moore L.R."/>
            <person name="Chisholm S.W."/>
        </authorList>
    </citation>
    <scope>NUCLEOTIDE SEQUENCE [LARGE SCALE GENOMIC DNA]</scope>
    <source>
        <strain evidence="2">MIT 9201</strain>
    </source>
</reference>
<accession>A0A0A2A720</accession>
<dbReference type="RefSeq" id="WP_052046849.1">
    <property type="nucleotide sequence ID" value="NZ_CP138977.1"/>
</dbReference>
<dbReference type="eggNOG" id="ENOG5032HHK">
    <property type="taxonomic scope" value="Bacteria"/>
</dbReference>
<proteinExistence type="predicted"/>
<dbReference type="Proteomes" id="UP000030355">
    <property type="component" value="Unassembled WGS sequence"/>
</dbReference>
<sequence length="206" mass="24349">MNNIYRLIIFFPFFVLGCAPNVFDENKVIQKMDNLDMNIFSKTGVKIYSIKSPYSTYNDDFEFQLKNTTINIFNGEETKYIIYSDESTLSDNNKLLKLKGNVKLKTLKQDEDNLYADNFIWNIEENKYLLEGNIRFENKNIILNSEKAKLGSDNIIEFFNPVKYLVKDKNKENKYEINSENAYYNLKTESVSFEAKDKRVRSIIYF</sequence>
<evidence type="ECO:0000313" key="2">
    <source>
        <dbReference type="Proteomes" id="UP000030355"/>
    </source>
</evidence>
<dbReference type="PROSITE" id="PS51257">
    <property type="entry name" value="PROKAR_LIPOPROTEIN"/>
    <property type="match status" value="1"/>
</dbReference>
<dbReference type="Pfam" id="PF06835">
    <property type="entry name" value="LptC"/>
    <property type="match status" value="1"/>
</dbReference>
<dbReference type="GO" id="GO:0015221">
    <property type="term" value="F:lipopolysaccharide transmembrane transporter activity"/>
    <property type="evidence" value="ECO:0007669"/>
    <property type="project" value="InterPro"/>
</dbReference>
<name>A0A0A2A720_PROMR</name>
<dbReference type="STRING" id="93057.EU95_0159"/>